<reference evidence="2" key="1">
    <citation type="submission" date="2023-05" db="EMBL/GenBank/DDBJ databases">
        <authorList>
            <person name="Stuckert A."/>
        </authorList>
    </citation>
    <scope>NUCLEOTIDE SEQUENCE</scope>
</reference>
<keyword evidence="3" id="KW-1185">Reference proteome</keyword>
<name>A0ABN9DXU0_9NEOB</name>
<proteinExistence type="predicted"/>
<gene>
    <name evidence="2" type="ORF">SPARVUS_LOCUS8570386</name>
</gene>
<protein>
    <submittedName>
        <fullName evidence="2">Uncharacterized protein</fullName>
    </submittedName>
</protein>
<evidence type="ECO:0000256" key="1">
    <source>
        <dbReference type="SAM" id="MobiDB-lite"/>
    </source>
</evidence>
<feature type="region of interest" description="Disordered" evidence="1">
    <location>
        <begin position="1"/>
        <end position="66"/>
    </location>
</feature>
<evidence type="ECO:0000313" key="2">
    <source>
        <dbReference type="EMBL" id="CAI9576675.1"/>
    </source>
</evidence>
<dbReference type="Proteomes" id="UP001162483">
    <property type="component" value="Unassembled WGS sequence"/>
</dbReference>
<organism evidence="2 3">
    <name type="scientific">Staurois parvus</name>
    <dbReference type="NCBI Taxonomy" id="386267"/>
    <lineage>
        <taxon>Eukaryota</taxon>
        <taxon>Metazoa</taxon>
        <taxon>Chordata</taxon>
        <taxon>Craniata</taxon>
        <taxon>Vertebrata</taxon>
        <taxon>Euteleostomi</taxon>
        <taxon>Amphibia</taxon>
        <taxon>Batrachia</taxon>
        <taxon>Anura</taxon>
        <taxon>Neobatrachia</taxon>
        <taxon>Ranoidea</taxon>
        <taxon>Ranidae</taxon>
        <taxon>Staurois</taxon>
    </lineage>
</organism>
<comment type="caution">
    <text evidence="2">The sequence shown here is derived from an EMBL/GenBank/DDBJ whole genome shotgun (WGS) entry which is preliminary data.</text>
</comment>
<feature type="non-terminal residue" evidence="2">
    <location>
        <position position="1"/>
    </location>
</feature>
<evidence type="ECO:0000313" key="3">
    <source>
        <dbReference type="Proteomes" id="UP001162483"/>
    </source>
</evidence>
<accession>A0ABN9DXU0</accession>
<sequence length="66" mass="6979">PKIHTRPLSEHAARQVRKGGGRASAPPLLNQTRPHALNMGGWGALGQGAPPKAPFPHVNGDKGLFR</sequence>
<dbReference type="EMBL" id="CATNWA010014853">
    <property type="protein sequence ID" value="CAI9576675.1"/>
    <property type="molecule type" value="Genomic_DNA"/>
</dbReference>